<evidence type="ECO:0000256" key="1">
    <source>
        <dbReference type="SAM" id="Phobius"/>
    </source>
</evidence>
<keyword evidence="3" id="KW-1185">Reference proteome</keyword>
<protein>
    <submittedName>
        <fullName evidence="2">Uncharacterized protein</fullName>
    </submittedName>
</protein>
<evidence type="ECO:0000313" key="3">
    <source>
        <dbReference type="Proteomes" id="UP000465622"/>
    </source>
</evidence>
<feature type="transmembrane region" description="Helical" evidence="1">
    <location>
        <begin position="68"/>
        <end position="90"/>
    </location>
</feature>
<feature type="transmembrane region" description="Helical" evidence="1">
    <location>
        <begin position="6"/>
        <end position="25"/>
    </location>
</feature>
<dbReference type="EMBL" id="AP022567">
    <property type="protein sequence ID" value="BBX33682.1"/>
    <property type="molecule type" value="Genomic_DNA"/>
</dbReference>
<sequence length="124" mass="13358">MGPLITAGVLELTVGVLSGWLMVAAGSDRWRTRLRMVDTRRIRQGHLDLLIMGAILVALGAADLGLPVVATVFVIAGSWLAPLLFFPLAWRPSLGDCALMVWLDRAGFVMLTAGYLIAAWIVLS</sequence>
<evidence type="ECO:0000313" key="2">
    <source>
        <dbReference type="EMBL" id="BBX33682.1"/>
    </source>
</evidence>
<accession>A0ABM7HSZ2</accession>
<reference evidence="2 3" key="1">
    <citation type="journal article" date="2019" name="Emerg. Microbes Infect.">
        <title>Comprehensive subspecies identification of 175 nontuberculous mycobacteria species based on 7547 genomic profiles.</title>
        <authorList>
            <person name="Matsumoto Y."/>
            <person name="Kinjo T."/>
            <person name="Motooka D."/>
            <person name="Nabeya D."/>
            <person name="Jung N."/>
            <person name="Uechi K."/>
            <person name="Horii T."/>
            <person name="Iida T."/>
            <person name="Fujita J."/>
            <person name="Nakamura S."/>
        </authorList>
    </citation>
    <scope>NUCLEOTIDE SEQUENCE [LARGE SCALE GENOMIC DNA]</scope>
    <source>
        <strain evidence="2 3">JCM 12375</strain>
    </source>
</reference>
<keyword evidence="1" id="KW-0812">Transmembrane</keyword>
<gene>
    <name evidence="2" type="ORF">MMAGJ_29640</name>
</gene>
<feature type="transmembrane region" description="Helical" evidence="1">
    <location>
        <begin position="102"/>
        <end position="123"/>
    </location>
</feature>
<organism evidence="2 3">
    <name type="scientific">Mycolicibacterium mageritense</name>
    <name type="common">Mycobacterium mageritense</name>
    <dbReference type="NCBI Taxonomy" id="53462"/>
    <lineage>
        <taxon>Bacteria</taxon>
        <taxon>Bacillati</taxon>
        <taxon>Actinomycetota</taxon>
        <taxon>Actinomycetes</taxon>
        <taxon>Mycobacteriales</taxon>
        <taxon>Mycobacteriaceae</taxon>
        <taxon>Mycolicibacterium</taxon>
    </lineage>
</organism>
<name>A0ABM7HSZ2_MYCME</name>
<keyword evidence="1" id="KW-0472">Membrane</keyword>
<proteinExistence type="predicted"/>
<feature type="transmembrane region" description="Helical" evidence="1">
    <location>
        <begin position="45"/>
        <end position="62"/>
    </location>
</feature>
<dbReference type="RefSeq" id="WP_051578639.1">
    <property type="nucleotide sequence ID" value="NZ_AP022567.1"/>
</dbReference>
<keyword evidence="1" id="KW-1133">Transmembrane helix</keyword>
<dbReference type="Proteomes" id="UP000465622">
    <property type="component" value="Chromosome"/>
</dbReference>